<dbReference type="CDD" id="cd06588">
    <property type="entry name" value="PhnB_like"/>
    <property type="match status" value="1"/>
</dbReference>
<proteinExistence type="predicted"/>
<reference evidence="3" key="1">
    <citation type="submission" date="2022-06" db="EMBL/GenBank/DDBJ databases">
        <title>Leptospira isolates from biofilms formed at urban environments.</title>
        <authorList>
            <person name="Ribeiro P.S."/>
            <person name="Sousa T."/>
            <person name="Carvalho N."/>
            <person name="Aburjaile F."/>
            <person name="Neves F."/>
            <person name="Oliveira D."/>
            <person name="Blanco L."/>
            <person name="Lima J."/>
            <person name="Costa F."/>
            <person name="Brenig B."/>
            <person name="Soares S."/>
            <person name="Ramos R."/>
            <person name="Goes-Neto A."/>
            <person name="Matiuzzi M."/>
            <person name="Azevedo V."/>
            <person name="Ristow P."/>
        </authorList>
    </citation>
    <scope>NUCLEOTIDE SEQUENCE</scope>
    <source>
        <strain evidence="3">VSF7</strain>
    </source>
</reference>
<feature type="compositionally biased region" description="Basic residues" evidence="1">
    <location>
        <begin position="1"/>
        <end position="21"/>
    </location>
</feature>
<accession>A0AAW5V4E7</accession>
<dbReference type="Pfam" id="PF06983">
    <property type="entry name" value="3-dmu-9_3-mt"/>
    <property type="match status" value="1"/>
</dbReference>
<protein>
    <submittedName>
        <fullName evidence="3">VOC family protein</fullName>
    </submittedName>
</protein>
<dbReference type="PANTHER" id="PTHR33990">
    <property type="entry name" value="PROTEIN YJDN-RELATED"/>
    <property type="match status" value="1"/>
</dbReference>
<evidence type="ECO:0000313" key="3">
    <source>
        <dbReference type="EMBL" id="MCW7513894.1"/>
    </source>
</evidence>
<dbReference type="InterPro" id="IPR028973">
    <property type="entry name" value="PhnB-like"/>
</dbReference>
<dbReference type="AlphaFoldDB" id="A0AAW5V4E7"/>
<evidence type="ECO:0000313" key="4">
    <source>
        <dbReference type="Proteomes" id="UP001209694"/>
    </source>
</evidence>
<gene>
    <name evidence="3" type="ORF">ND810_01900</name>
</gene>
<dbReference type="RefSeq" id="WP_265355689.1">
    <property type="nucleotide sequence ID" value="NZ_JAMQPS010000001.1"/>
</dbReference>
<dbReference type="SUPFAM" id="SSF54593">
    <property type="entry name" value="Glyoxalase/Bleomycin resistance protein/Dihydroxybiphenyl dioxygenase"/>
    <property type="match status" value="1"/>
</dbReference>
<dbReference type="EMBL" id="JAMQQD010000001">
    <property type="protein sequence ID" value="MCW7513894.1"/>
    <property type="molecule type" value="Genomic_DNA"/>
</dbReference>
<organism evidence="3 4">
    <name type="scientific">Leptospira levettii</name>
    <dbReference type="NCBI Taxonomy" id="2023178"/>
    <lineage>
        <taxon>Bacteria</taxon>
        <taxon>Pseudomonadati</taxon>
        <taxon>Spirochaetota</taxon>
        <taxon>Spirochaetia</taxon>
        <taxon>Leptospirales</taxon>
        <taxon>Leptospiraceae</taxon>
        <taxon>Leptospira</taxon>
    </lineage>
</organism>
<dbReference type="PANTHER" id="PTHR33990:SF2">
    <property type="entry name" value="PHNB-LIKE DOMAIN-CONTAINING PROTEIN"/>
    <property type="match status" value="1"/>
</dbReference>
<feature type="region of interest" description="Disordered" evidence="1">
    <location>
        <begin position="1"/>
        <end position="24"/>
    </location>
</feature>
<dbReference type="InterPro" id="IPR029068">
    <property type="entry name" value="Glyas_Bleomycin-R_OHBP_Dase"/>
</dbReference>
<comment type="caution">
    <text evidence="3">The sequence shown here is derived from an EMBL/GenBank/DDBJ whole genome shotgun (WGS) entry which is preliminary data.</text>
</comment>
<dbReference type="Gene3D" id="3.10.180.10">
    <property type="entry name" value="2,3-Dihydroxybiphenyl 1,2-Dioxygenase, domain 1"/>
    <property type="match status" value="1"/>
</dbReference>
<evidence type="ECO:0000259" key="2">
    <source>
        <dbReference type="Pfam" id="PF06983"/>
    </source>
</evidence>
<evidence type="ECO:0000256" key="1">
    <source>
        <dbReference type="SAM" id="MobiDB-lite"/>
    </source>
</evidence>
<sequence length="175" mass="20020">MATTKKKNSKPTKSLAKKTKTPKVQVKVSQEKTNPITPFLMFNANLEEVTKFYTGIFKQSKVISANPMQAEFILNGQKFSAYNGGPEFKFSWGVSFMIHVDTQKEVDHYWNELSKGGKELMCGWVEDKFGMVWQITPNILLELVSHKDPIKREKATQAMLKMRKIDIATLKESIK</sequence>
<feature type="domain" description="PhnB-like" evidence="2">
    <location>
        <begin position="36"/>
        <end position="136"/>
    </location>
</feature>
<dbReference type="Proteomes" id="UP001209694">
    <property type="component" value="Unassembled WGS sequence"/>
</dbReference>
<name>A0AAW5V4E7_9LEPT</name>